<dbReference type="EMBL" id="CP042194">
    <property type="protein sequence ID" value="QDS73795.1"/>
    <property type="molecule type" value="Genomic_DNA"/>
</dbReference>
<evidence type="ECO:0000313" key="1">
    <source>
        <dbReference type="EMBL" id="QDS73795.1"/>
    </source>
</evidence>
<reference evidence="1 2" key="1">
    <citation type="submission" date="2019-07" db="EMBL/GenBank/DDBJ databases">
        <title>Finished genome of Venturia effusa.</title>
        <authorList>
            <person name="Young C.A."/>
            <person name="Cox M.P."/>
            <person name="Ganley A.R.D."/>
            <person name="David W.J."/>
        </authorList>
    </citation>
    <scope>NUCLEOTIDE SEQUENCE [LARGE SCALE GENOMIC DNA]</scope>
    <source>
        <strain evidence="2">albino</strain>
    </source>
</reference>
<dbReference type="Proteomes" id="UP000316270">
    <property type="component" value="Chromosome 10"/>
</dbReference>
<proteinExistence type="predicted"/>
<dbReference type="OrthoDB" id="3933749at2759"/>
<keyword evidence="2" id="KW-1185">Reference proteome</keyword>
<evidence type="ECO:0000313" key="2">
    <source>
        <dbReference type="Proteomes" id="UP000316270"/>
    </source>
</evidence>
<dbReference type="AlphaFoldDB" id="A0A517LDS9"/>
<name>A0A517LDS9_9PEZI</name>
<organism evidence="1 2">
    <name type="scientific">Venturia effusa</name>
    <dbReference type="NCBI Taxonomy" id="50376"/>
    <lineage>
        <taxon>Eukaryota</taxon>
        <taxon>Fungi</taxon>
        <taxon>Dikarya</taxon>
        <taxon>Ascomycota</taxon>
        <taxon>Pezizomycotina</taxon>
        <taxon>Dothideomycetes</taxon>
        <taxon>Pleosporomycetidae</taxon>
        <taxon>Venturiales</taxon>
        <taxon>Venturiaceae</taxon>
        <taxon>Venturia</taxon>
    </lineage>
</organism>
<protein>
    <submittedName>
        <fullName evidence="1">Uncharacterized protein</fullName>
    </submittedName>
</protein>
<gene>
    <name evidence="1" type="ORF">FKW77_005815</name>
</gene>
<accession>A0A517LDS9</accession>
<sequence>MIWSLDCEVLPRSLMAAATLSDPMAARPSSFFRLPVELRIMIYHKYILDHPSALCNPRQTTYEGRLLLKSDKRRFGRAQTYIRNNLRQETHSLYRITGPALFKIPWNELDKAFAQSSSLNEHIFCLNPENTSSIENWAPSLSTTDCTRVCFAVDLNTSEGKRGWVETFQMIFRKQFAALKYVHIYLENVPTEVARWSPLNRDISLDLPIILMEMPSVNTFVLSYGKGLGRVPRQQFAWYRVANPVSSPLHVHDYYCERSEGAFDRWVTDDDQSRCKLSPGQVCDVRQRKREAAEYDLNIWALFLNMSPRYKHLQGKSFREKMVEVANGGTDMELPLEYREMFVRYCPSRKGGH</sequence>